<dbReference type="Proteomes" id="UP000184108">
    <property type="component" value="Unassembled WGS sequence"/>
</dbReference>
<accession>A0A1M5HMX9</accession>
<evidence type="ECO:0000313" key="2">
    <source>
        <dbReference type="Proteomes" id="UP000184108"/>
    </source>
</evidence>
<protein>
    <submittedName>
        <fullName evidence="1">Uncharacterized protein</fullName>
    </submittedName>
</protein>
<reference evidence="2" key="1">
    <citation type="submission" date="2016-11" db="EMBL/GenBank/DDBJ databases">
        <authorList>
            <person name="Varghese N."/>
            <person name="Submissions S."/>
        </authorList>
    </citation>
    <scope>NUCLEOTIDE SEQUENCE [LARGE SCALE GENOMIC DNA]</scope>
    <source>
        <strain evidence="2">YR203</strain>
    </source>
</reference>
<dbReference type="AlphaFoldDB" id="A0A1M5HMX9"/>
<organism evidence="1 2">
    <name type="scientific">Chryseobacterium vrystaatense</name>
    <dbReference type="NCBI Taxonomy" id="307480"/>
    <lineage>
        <taxon>Bacteria</taxon>
        <taxon>Pseudomonadati</taxon>
        <taxon>Bacteroidota</taxon>
        <taxon>Flavobacteriia</taxon>
        <taxon>Flavobacteriales</taxon>
        <taxon>Weeksellaceae</taxon>
        <taxon>Chryseobacterium group</taxon>
        <taxon>Chryseobacterium</taxon>
    </lineage>
</organism>
<sequence length="85" mass="9804">MSIPETVNFKATQVDAGVSHLRHIHKDHLKWGSIQITRVDFRSRSLAKIMATIAENVPTNAPYIQTPQQVQIYEECIEWVNDHYS</sequence>
<proteinExistence type="predicted"/>
<name>A0A1M5HMX9_9FLAO</name>
<gene>
    <name evidence="1" type="ORF">SAMN02787073_3754</name>
</gene>
<dbReference type="EMBL" id="FQVE01000004">
    <property type="protein sequence ID" value="SHG17300.1"/>
    <property type="molecule type" value="Genomic_DNA"/>
</dbReference>
<evidence type="ECO:0000313" key="1">
    <source>
        <dbReference type="EMBL" id="SHG17300.1"/>
    </source>
</evidence>
<dbReference type="RefSeq" id="WP_073174862.1">
    <property type="nucleotide sequence ID" value="NZ_FQVE01000004.1"/>
</dbReference>